<reference evidence="1 2" key="1">
    <citation type="submission" date="2019-03" db="EMBL/GenBank/DDBJ databases">
        <title>Genomic Encyclopedia of Type Strains, Phase IV (KMG-IV): sequencing the most valuable type-strain genomes for metagenomic binning, comparative biology and taxonomic classification.</title>
        <authorList>
            <person name="Goeker M."/>
        </authorList>
    </citation>
    <scope>NUCLEOTIDE SEQUENCE [LARGE SCALE GENOMIC DNA]</scope>
    <source>
        <strain evidence="1 2">DSM 100048</strain>
    </source>
</reference>
<evidence type="ECO:0000313" key="2">
    <source>
        <dbReference type="Proteomes" id="UP000294692"/>
    </source>
</evidence>
<accession>A0A4R3V0V2</accession>
<dbReference type="RefSeq" id="WP_132477265.1">
    <property type="nucleotide sequence ID" value="NZ_JBHRVM010000001.1"/>
</dbReference>
<organism evidence="1 2">
    <name type="scientific">Paracandidimonas soli</name>
    <dbReference type="NCBI Taxonomy" id="1917182"/>
    <lineage>
        <taxon>Bacteria</taxon>
        <taxon>Pseudomonadati</taxon>
        <taxon>Pseudomonadota</taxon>
        <taxon>Betaproteobacteria</taxon>
        <taxon>Burkholderiales</taxon>
        <taxon>Alcaligenaceae</taxon>
        <taxon>Paracandidimonas</taxon>
    </lineage>
</organism>
<sequence>MSRFPYHPARKSADASVAIQWLSTEPRAASVLDAARRLLAAQETLQRLVPGAMGQACRVALIEDARMVLSVPSAAHAAKLRQLAPTITRKMNEKGWNLTEITVKIQAARLQTAPQRPPKSVNPLGTAGVQAFSEIQPAIHPGPLADAIARLLKRHDPG</sequence>
<dbReference type="EMBL" id="SMBX01000006">
    <property type="protein sequence ID" value="TCU97160.1"/>
    <property type="molecule type" value="Genomic_DNA"/>
</dbReference>
<proteinExistence type="predicted"/>
<dbReference type="OrthoDB" id="8521216at2"/>
<dbReference type="Pfam" id="PF05258">
    <property type="entry name" value="DciA"/>
    <property type="match status" value="1"/>
</dbReference>
<keyword evidence="2" id="KW-1185">Reference proteome</keyword>
<dbReference type="AlphaFoldDB" id="A0A4R3V0V2"/>
<comment type="caution">
    <text evidence="1">The sequence shown here is derived from an EMBL/GenBank/DDBJ whole genome shotgun (WGS) entry which is preliminary data.</text>
</comment>
<dbReference type="InterPro" id="IPR007922">
    <property type="entry name" value="DciA-like"/>
</dbReference>
<gene>
    <name evidence="1" type="ORF">EV686_10639</name>
</gene>
<name>A0A4R3V0V2_9BURK</name>
<dbReference type="Proteomes" id="UP000294692">
    <property type="component" value="Unassembled WGS sequence"/>
</dbReference>
<protein>
    <submittedName>
        <fullName evidence="1">Uncharacterized protein DUF721</fullName>
    </submittedName>
</protein>
<evidence type="ECO:0000313" key="1">
    <source>
        <dbReference type="EMBL" id="TCU97160.1"/>
    </source>
</evidence>